<evidence type="ECO:0000313" key="7">
    <source>
        <dbReference type="EMBL" id="CAD1559614.1"/>
    </source>
</evidence>
<comment type="similarity">
    <text evidence="2">Belongs to the major royal jelly protein family.</text>
</comment>
<keyword evidence="3" id="KW-0964">Secreted</keyword>
<feature type="signal peptide" evidence="6">
    <location>
        <begin position="1"/>
        <end position="19"/>
    </location>
</feature>
<dbReference type="PANTHER" id="PTHR10009:SF18">
    <property type="entry name" value="PROTEIN YELLOW-LIKE PROTEIN"/>
    <property type="match status" value="1"/>
</dbReference>
<feature type="chain" id="PRO_5027772631" evidence="6">
    <location>
        <begin position="20"/>
        <end position="432"/>
    </location>
</feature>
<evidence type="ECO:0000256" key="5">
    <source>
        <dbReference type="SAM" id="Phobius"/>
    </source>
</evidence>
<evidence type="ECO:0000256" key="4">
    <source>
        <dbReference type="ARBA" id="ARBA00022729"/>
    </source>
</evidence>
<dbReference type="Pfam" id="PF03022">
    <property type="entry name" value="MRJP"/>
    <property type="match status" value="1"/>
</dbReference>
<keyword evidence="5" id="KW-1133">Transmembrane helix</keyword>
<sequence>MTHLLVSTLLLFLPSLLTAERNFEEVYHWSKMDIAFPSEATRQDMLRDSDYIPINNIISNAKVWKDRIYVTLPRYMHGVPVTLGSLPRDSAYSETKNRPQVEAYPSFAMQAIGECDSFQSVQGIEIDTYGRLWVLDSGRIETLTADPLSYCPPRLVIIDLETNSVLRSYEFPDDVTPRNHSLLTGIVLDSSDGVFAYIMDVNQVDPGIIVYSLPENRSWKKRHPNMRNKASHIAVGSAYSSVHLPIGSIALSPLSSSQRFVYYTFLAPIEVFRVPISILRVDSGDIDDNFVRAVVQKSFRSESMMMEADGMIYLGCVDQHAVARWNTTAENESWLNQRVLLETDSRLTWTSSLAIDEKGYLWVVSNSFQNFAKGSLSSQEYNYRILRMRLSHKNYQYRQDGTGPEYVQITAGASSILGSFVTALICLWAIAF</sequence>
<protein>
    <submittedName>
        <fullName evidence="7">Uncharacterized protein</fullName>
    </submittedName>
</protein>
<dbReference type="PANTHER" id="PTHR10009">
    <property type="entry name" value="PROTEIN YELLOW-RELATED"/>
    <property type="match status" value="1"/>
</dbReference>
<dbReference type="Gene3D" id="2.120.10.30">
    <property type="entry name" value="TolB, C-terminal domain"/>
    <property type="match status" value="1"/>
</dbReference>
<dbReference type="PRINTS" id="PR01366">
    <property type="entry name" value="ROYALJELLY"/>
</dbReference>
<dbReference type="AlphaFoldDB" id="A0A6V7K7C7"/>
<reference evidence="7" key="1">
    <citation type="submission" date="2020-07" db="EMBL/GenBank/DDBJ databases">
        <authorList>
            <person name="Ferguson B K."/>
        </authorList>
    </citation>
    <scope>NUCLEOTIDE SEQUENCE</scope>
    <source>
        <strain evidence="7">L06</strain>
    </source>
</reference>
<accession>A0A6V7K7C7</accession>
<evidence type="ECO:0000256" key="1">
    <source>
        <dbReference type="ARBA" id="ARBA00004613"/>
    </source>
</evidence>
<proteinExistence type="inferred from homology"/>
<keyword evidence="5" id="KW-0472">Membrane</keyword>
<dbReference type="SUPFAM" id="SSF63829">
    <property type="entry name" value="Calcium-dependent phosphotriesterase"/>
    <property type="match status" value="1"/>
</dbReference>
<name>A0A6V7K7C7_9HYME</name>
<dbReference type="InterPro" id="IPR017996">
    <property type="entry name" value="MRJP/yellow-related"/>
</dbReference>
<comment type="subcellular location">
    <subcellularLocation>
        <location evidence="1">Secreted</location>
    </subcellularLocation>
</comment>
<dbReference type="GO" id="GO:0005576">
    <property type="term" value="C:extracellular region"/>
    <property type="evidence" value="ECO:0007669"/>
    <property type="project" value="UniProtKB-SubCell"/>
</dbReference>
<dbReference type="EMBL" id="CADCXW020000023">
    <property type="protein sequence ID" value="CAD1559614.1"/>
    <property type="molecule type" value="Genomic_DNA"/>
</dbReference>
<dbReference type="InterPro" id="IPR011042">
    <property type="entry name" value="6-blade_b-propeller_TolB-like"/>
</dbReference>
<keyword evidence="4 6" id="KW-0732">Signal</keyword>
<evidence type="ECO:0000256" key="2">
    <source>
        <dbReference type="ARBA" id="ARBA00009127"/>
    </source>
</evidence>
<feature type="transmembrane region" description="Helical" evidence="5">
    <location>
        <begin position="406"/>
        <end position="431"/>
    </location>
</feature>
<keyword evidence="5" id="KW-0812">Transmembrane</keyword>
<evidence type="ECO:0000256" key="3">
    <source>
        <dbReference type="ARBA" id="ARBA00022525"/>
    </source>
</evidence>
<organism evidence="7">
    <name type="scientific">Bracon brevicornis</name>
    <dbReference type="NCBI Taxonomy" id="1563983"/>
    <lineage>
        <taxon>Eukaryota</taxon>
        <taxon>Metazoa</taxon>
        <taxon>Ecdysozoa</taxon>
        <taxon>Arthropoda</taxon>
        <taxon>Hexapoda</taxon>
        <taxon>Insecta</taxon>
        <taxon>Pterygota</taxon>
        <taxon>Neoptera</taxon>
        <taxon>Endopterygota</taxon>
        <taxon>Hymenoptera</taxon>
        <taxon>Apocrita</taxon>
        <taxon>Ichneumonoidea</taxon>
        <taxon>Braconidae</taxon>
        <taxon>Braconinae</taxon>
        <taxon>Bracon</taxon>
    </lineage>
</organism>
<gene>
    <name evidence="7" type="ORF">BBRV_LOCUS70762</name>
</gene>
<evidence type="ECO:0000256" key="6">
    <source>
        <dbReference type="SAM" id="SignalP"/>
    </source>
</evidence>